<dbReference type="GO" id="GO:0004438">
    <property type="term" value="F:phosphatidylinositol-3-phosphate phosphatase activity"/>
    <property type="evidence" value="ECO:0007669"/>
    <property type="project" value="TreeGrafter"/>
</dbReference>
<dbReference type="InterPro" id="IPR029021">
    <property type="entry name" value="Prot-tyrosine_phosphatase-like"/>
</dbReference>
<evidence type="ECO:0000259" key="2">
    <source>
        <dbReference type="PROSITE" id="PS51339"/>
    </source>
</evidence>
<evidence type="ECO:0000313" key="3">
    <source>
        <dbReference type="EMBL" id="KII69151.1"/>
    </source>
</evidence>
<dbReference type="PROSITE" id="PS51339">
    <property type="entry name" value="PPASE_MYOTUBULARIN"/>
    <property type="match status" value="1"/>
</dbReference>
<dbReference type="PANTHER" id="PTHR10807">
    <property type="entry name" value="MYOTUBULARIN-RELATED"/>
    <property type="match status" value="1"/>
</dbReference>
<organism evidence="3 4">
    <name type="scientific">Thelohanellus kitauei</name>
    <name type="common">Myxosporean</name>
    <dbReference type="NCBI Taxonomy" id="669202"/>
    <lineage>
        <taxon>Eukaryota</taxon>
        <taxon>Metazoa</taxon>
        <taxon>Cnidaria</taxon>
        <taxon>Myxozoa</taxon>
        <taxon>Myxosporea</taxon>
        <taxon>Bivalvulida</taxon>
        <taxon>Platysporina</taxon>
        <taxon>Myxobolidae</taxon>
        <taxon>Thelohanellus</taxon>
    </lineage>
</organism>
<dbReference type="PANTHER" id="PTHR10807:SF73">
    <property type="entry name" value="LD06050P"/>
    <property type="match status" value="1"/>
</dbReference>
<dbReference type="Pfam" id="PF06602">
    <property type="entry name" value="Myotub-related"/>
    <property type="match status" value="1"/>
</dbReference>
<feature type="domain" description="Myotubularin phosphatase" evidence="2">
    <location>
        <begin position="1"/>
        <end position="178"/>
    </location>
</feature>
<comment type="caution">
    <text evidence="3">The sequence shown here is derived from an EMBL/GenBank/DDBJ whole genome shotgun (WGS) entry which is preliminary data.</text>
</comment>
<keyword evidence="4" id="KW-1185">Reference proteome</keyword>
<dbReference type="GO" id="GO:0046856">
    <property type="term" value="P:phosphatidylinositol dephosphorylation"/>
    <property type="evidence" value="ECO:0007669"/>
    <property type="project" value="TreeGrafter"/>
</dbReference>
<proteinExistence type="inferred from homology"/>
<dbReference type="GO" id="GO:0005737">
    <property type="term" value="C:cytoplasm"/>
    <property type="evidence" value="ECO:0007669"/>
    <property type="project" value="TreeGrafter"/>
</dbReference>
<comment type="similarity">
    <text evidence="1">Belongs to the protein-tyrosine phosphatase family. Non-receptor class myotubularin subfamily.</text>
</comment>
<evidence type="ECO:0000256" key="1">
    <source>
        <dbReference type="ARBA" id="ARBA00007471"/>
    </source>
</evidence>
<dbReference type="InterPro" id="IPR030564">
    <property type="entry name" value="Myotubularin"/>
</dbReference>
<dbReference type="EMBL" id="JWZT01002564">
    <property type="protein sequence ID" value="KII69151.1"/>
    <property type="molecule type" value="Genomic_DNA"/>
</dbReference>
<dbReference type="GO" id="GO:0010507">
    <property type="term" value="P:negative regulation of autophagy"/>
    <property type="evidence" value="ECO:0007669"/>
    <property type="project" value="TreeGrafter"/>
</dbReference>
<dbReference type="OrthoDB" id="271628at2759"/>
<dbReference type="SUPFAM" id="SSF52799">
    <property type="entry name" value="(Phosphotyrosine protein) phosphatases II"/>
    <property type="match status" value="1"/>
</dbReference>
<dbReference type="Proteomes" id="UP000031668">
    <property type="component" value="Unassembled WGS sequence"/>
</dbReference>
<reference evidence="3 4" key="1">
    <citation type="journal article" date="2014" name="Genome Biol. Evol.">
        <title>The genome of the myxosporean Thelohanellus kitauei shows adaptations to nutrient acquisition within its fish host.</title>
        <authorList>
            <person name="Yang Y."/>
            <person name="Xiong J."/>
            <person name="Zhou Z."/>
            <person name="Huo F."/>
            <person name="Miao W."/>
            <person name="Ran C."/>
            <person name="Liu Y."/>
            <person name="Zhang J."/>
            <person name="Feng J."/>
            <person name="Wang M."/>
            <person name="Wang M."/>
            <person name="Wang L."/>
            <person name="Yao B."/>
        </authorList>
    </citation>
    <scope>NUCLEOTIDE SEQUENCE [LARGE SCALE GENOMIC DNA]</scope>
    <source>
        <strain evidence="3">Wuqing</strain>
    </source>
</reference>
<accession>A0A0C2MPL6</accession>
<dbReference type="GO" id="GO:0106018">
    <property type="term" value="F:phosphatidylinositol-3,5-bisphosphate phosphatase activity"/>
    <property type="evidence" value="ECO:0007669"/>
    <property type="project" value="TreeGrafter"/>
</dbReference>
<sequence>MDYVLVVTSLAHIISDRKYRTVSGFFDLIEYEWILGGHPFPLRCRSVFTPRFDQDIEGQERSGPLFLLFLNCVYQLIESNKTSFEFTPQLLNMIYNRHFSTQFGVFFYSCSKDRLKNDIESNCDSLWEYIESPKIKIKLMNPIYDPDSLFKSYFYAHEQAIWSEMFFKSQFDFHSRSYDCYWEILRELARK</sequence>
<dbReference type="OMA" id="HRANHAI"/>
<protein>
    <submittedName>
        <fullName evidence="3">Myotubularin-related protein 9</fullName>
    </submittedName>
</protein>
<dbReference type="AlphaFoldDB" id="A0A0C2MPL6"/>
<gene>
    <name evidence="3" type="ORF">RF11_03201</name>
</gene>
<dbReference type="GO" id="GO:0019903">
    <property type="term" value="F:protein phosphatase binding"/>
    <property type="evidence" value="ECO:0007669"/>
    <property type="project" value="TreeGrafter"/>
</dbReference>
<evidence type="ECO:0000313" key="4">
    <source>
        <dbReference type="Proteomes" id="UP000031668"/>
    </source>
</evidence>
<dbReference type="InterPro" id="IPR010569">
    <property type="entry name" value="Myotubularin-like_Pase_dom"/>
</dbReference>
<name>A0A0C2MPL6_THEKT</name>